<feature type="transmembrane region" description="Helical" evidence="1">
    <location>
        <begin position="7"/>
        <end position="26"/>
    </location>
</feature>
<evidence type="ECO:0000256" key="1">
    <source>
        <dbReference type="SAM" id="Phobius"/>
    </source>
</evidence>
<keyword evidence="1" id="KW-0812">Transmembrane</keyword>
<accession>A0A5M3W5Z3</accession>
<proteinExistence type="predicted"/>
<dbReference type="EMBL" id="BLAD01000069">
    <property type="protein sequence ID" value="GES03452.1"/>
    <property type="molecule type" value="Genomic_DNA"/>
</dbReference>
<evidence type="ECO:0000313" key="2">
    <source>
        <dbReference type="EMBL" id="GES03452.1"/>
    </source>
</evidence>
<dbReference type="Proteomes" id="UP000334990">
    <property type="component" value="Unassembled WGS sequence"/>
</dbReference>
<protein>
    <submittedName>
        <fullName evidence="2">Uncharacterized protein</fullName>
    </submittedName>
</protein>
<keyword evidence="3" id="KW-1185">Reference proteome</keyword>
<organism evidence="2 3">
    <name type="scientific">Acrocarpospora corrugata</name>
    <dbReference type="NCBI Taxonomy" id="35763"/>
    <lineage>
        <taxon>Bacteria</taxon>
        <taxon>Bacillati</taxon>
        <taxon>Actinomycetota</taxon>
        <taxon>Actinomycetes</taxon>
        <taxon>Streptosporangiales</taxon>
        <taxon>Streptosporangiaceae</taxon>
        <taxon>Acrocarpospora</taxon>
    </lineage>
</organism>
<reference evidence="2 3" key="1">
    <citation type="submission" date="2019-10" db="EMBL/GenBank/DDBJ databases">
        <title>Whole genome shotgun sequence of Acrocarpospora corrugata NBRC 13972.</title>
        <authorList>
            <person name="Ichikawa N."/>
            <person name="Kimura A."/>
            <person name="Kitahashi Y."/>
            <person name="Komaki H."/>
            <person name="Oguchi A."/>
        </authorList>
    </citation>
    <scope>NUCLEOTIDE SEQUENCE [LARGE SCALE GENOMIC DNA]</scope>
    <source>
        <strain evidence="2 3">NBRC 13972</strain>
    </source>
</reference>
<name>A0A5M3W5Z3_9ACTN</name>
<keyword evidence="1" id="KW-1133">Transmembrane helix</keyword>
<dbReference type="AlphaFoldDB" id="A0A5M3W5Z3"/>
<sequence>MTAESRAISAGLLSAATAWLIITLVAEGLSGLPAAPVLTWAVAIPAFAGGFAPMPRAVVSTGHTP</sequence>
<gene>
    <name evidence="2" type="ORF">Acor_55180</name>
</gene>
<comment type="caution">
    <text evidence="2">The sequence shown here is derived from an EMBL/GenBank/DDBJ whole genome shotgun (WGS) entry which is preliminary data.</text>
</comment>
<evidence type="ECO:0000313" key="3">
    <source>
        <dbReference type="Proteomes" id="UP000334990"/>
    </source>
</evidence>
<feature type="transmembrane region" description="Helical" evidence="1">
    <location>
        <begin position="32"/>
        <end position="52"/>
    </location>
</feature>
<dbReference type="RefSeq" id="WP_155339618.1">
    <property type="nucleotide sequence ID" value="NZ_BAAABN010000082.1"/>
</dbReference>
<keyword evidence="1" id="KW-0472">Membrane</keyword>